<dbReference type="GO" id="GO:0006567">
    <property type="term" value="P:L-threonine catabolic process"/>
    <property type="evidence" value="ECO:0007669"/>
    <property type="project" value="TreeGrafter"/>
</dbReference>
<organism evidence="8 9">
    <name type="scientific">Polystyrenella longa</name>
    <dbReference type="NCBI Taxonomy" id="2528007"/>
    <lineage>
        <taxon>Bacteria</taxon>
        <taxon>Pseudomonadati</taxon>
        <taxon>Planctomycetota</taxon>
        <taxon>Planctomycetia</taxon>
        <taxon>Planctomycetales</taxon>
        <taxon>Planctomycetaceae</taxon>
        <taxon>Polystyrenella</taxon>
    </lineage>
</organism>
<evidence type="ECO:0000256" key="1">
    <source>
        <dbReference type="ARBA" id="ARBA00001933"/>
    </source>
</evidence>
<comment type="similarity">
    <text evidence="2">Belongs to the threonine synthase family.</text>
</comment>
<dbReference type="GO" id="GO:0004795">
    <property type="term" value="F:threonine synthase activity"/>
    <property type="evidence" value="ECO:0007669"/>
    <property type="project" value="UniProtKB-UniRule"/>
</dbReference>
<dbReference type="GO" id="GO:0006565">
    <property type="term" value="P:L-serine catabolic process"/>
    <property type="evidence" value="ECO:0007669"/>
    <property type="project" value="TreeGrafter"/>
</dbReference>
<dbReference type="InterPro" id="IPR050147">
    <property type="entry name" value="Ser/Thr_Dehydratase"/>
</dbReference>
<dbReference type="InterPro" id="IPR004450">
    <property type="entry name" value="Thr_synthase-like"/>
</dbReference>
<dbReference type="CDD" id="cd01563">
    <property type="entry name" value="Thr-synth_1"/>
    <property type="match status" value="1"/>
</dbReference>
<dbReference type="PANTHER" id="PTHR48078:SF6">
    <property type="entry name" value="L-THREONINE DEHYDRATASE CATABOLIC TDCB"/>
    <property type="match status" value="1"/>
</dbReference>
<dbReference type="GO" id="GO:0009097">
    <property type="term" value="P:isoleucine biosynthetic process"/>
    <property type="evidence" value="ECO:0007669"/>
    <property type="project" value="TreeGrafter"/>
</dbReference>
<evidence type="ECO:0000256" key="4">
    <source>
        <dbReference type="ARBA" id="ARBA00023239"/>
    </source>
</evidence>
<dbReference type="InterPro" id="IPR036052">
    <property type="entry name" value="TrpB-like_PALP_sf"/>
</dbReference>
<dbReference type="AlphaFoldDB" id="A0A518CPI4"/>
<evidence type="ECO:0000256" key="2">
    <source>
        <dbReference type="ARBA" id="ARBA00005517"/>
    </source>
</evidence>
<evidence type="ECO:0000256" key="5">
    <source>
        <dbReference type="NCBIfam" id="TIGR00260"/>
    </source>
</evidence>
<gene>
    <name evidence="8" type="primary">thrC</name>
    <name evidence="8" type="ORF">Pla110_28680</name>
</gene>
<dbReference type="Proteomes" id="UP000317178">
    <property type="component" value="Chromosome"/>
</dbReference>
<accession>A0A518CPI4</accession>
<dbReference type="Pfam" id="PF00291">
    <property type="entry name" value="PALP"/>
    <property type="match status" value="1"/>
</dbReference>
<dbReference type="PANTHER" id="PTHR48078">
    <property type="entry name" value="THREONINE DEHYDRATASE, MITOCHONDRIAL-RELATED"/>
    <property type="match status" value="1"/>
</dbReference>
<feature type="domain" description="Tryptophan synthase beta chain-like PALP" evidence="7">
    <location>
        <begin position="125"/>
        <end position="448"/>
    </location>
</feature>
<evidence type="ECO:0000313" key="9">
    <source>
        <dbReference type="Proteomes" id="UP000317178"/>
    </source>
</evidence>
<dbReference type="GO" id="GO:0003941">
    <property type="term" value="F:L-serine ammonia-lyase activity"/>
    <property type="evidence" value="ECO:0007669"/>
    <property type="project" value="TreeGrafter"/>
</dbReference>
<proteinExistence type="inferred from homology"/>
<dbReference type="NCBIfam" id="TIGR00260">
    <property type="entry name" value="thrC"/>
    <property type="match status" value="1"/>
</dbReference>
<keyword evidence="4 8" id="KW-0456">Lyase</keyword>
<comment type="cofactor">
    <cofactor evidence="1 6">
        <name>pyridoxal 5'-phosphate</name>
        <dbReference type="ChEBI" id="CHEBI:597326"/>
    </cofactor>
</comment>
<dbReference type="GO" id="GO:0009088">
    <property type="term" value="P:threonine biosynthetic process"/>
    <property type="evidence" value="ECO:0007669"/>
    <property type="project" value="UniProtKB-UniRule"/>
</dbReference>
<keyword evidence="3 6" id="KW-0663">Pyridoxal phosphate</keyword>
<feature type="modified residue" description="N6-(pyridoxal phosphate)lysine" evidence="6">
    <location>
        <position position="164"/>
    </location>
</feature>
<evidence type="ECO:0000313" key="8">
    <source>
        <dbReference type="EMBL" id="QDU81131.1"/>
    </source>
</evidence>
<protein>
    <recommendedName>
        <fullName evidence="5">Threonine synthase</fullName>
        <ecNumber evidence="5">4.2.3.1</ecNumber>
    </recommendedName>
</protein>
<evidence type="ECO:0000256" key="6">
    <source>
        <dbReference type="PIRSR" id="PIRSR604450-51"/>
    </source>
</evidence>
<dbReference type="KEGG" id="plon:Pla110_28680"/>
<evidence type="ECO:0000256" key="3">
    <source>
        <dbReference type="ARBA" id="ARBA00022898"/>
    </source>
</evidence>
<dbReference type="GO" id="GO:0004794">
    <property type="term" value="F:threonine deaminase activity"/>
    <property type="evidence" value="ECO:0007669"/>
    <property type="project" value="TreeGrafter"/>
</dbReference>
<evidence type="ECO:0000259" key="7">
    <source>
        <dbReference type="Pfam" id="PF00291"/>
    </source>
</evidence>
<dbReference type="Gene3D" id="3.40.50.1100">
    <property type="match status" value="2"/>
</dbReference>
<keyword evidence="9" id="KW-1185">Reference proteome</keyword>
<reference evidence="8 9" key="1">
    <citation type="submission" date="2019-02" db="EMBL/GenBank/DDBJ databases">
        <title>Deep-cultivation of Planctomycetes and their phenomic and genomic characterization uncovers novel biology.</title>
        <authorList>
            <person name="Wiegand S."/>
            <person name="Jogler M."/>
            <person name="Boedeker C."/>
            <person name="Pinto D."/>
            <person name="Vollmers J."/>
            <person name="Rivas-Marin E."/>
            <person name="Kohn T."/>
            <person name="Peeters S.H."/>
            <person name="Heuer A."/>
            <person name="Rast P."/>
            <person name="Oberbeckmann S."/>
            <person name="Bunk B."/>
            <person name="Jeske O."/>
            <person name="Meyerdierks A."/>
            <person name="Storesund J.E."/>
            <person name="Kallscheuer N."/>
            <person name="Luecker S."/>
            <person name="Lage O.M."/>
            <person name="Pohl T."/>
            <person name="Merkel B.J."/>
            <person name="Hornburger P."/>
            <person name="Mueller R.-W."/>
            <person name="Bruemmer F."/>
            <person name="Labrenz M."/>
            <person name="Spormann A.M."/>
            <person name="Op den Camp H."/>
            <person name="Overmann J."/>
            <person name="Amann R."/>
            <person name="Jetten M.S.M."/>
            <person name="Mascher T."/>
            <person name="Medema M.H."/>
            <person name="Devos D.P."/>
            <person name="Kaster A.-K."/>
            <person name="Ovreas L."/>
            <person name="Rohde M."/>
            <person name="Galperin M.Y."/>
            <person name="Jogler C."/>
        </authorList>
    </citation>
    <scope>NUCLEOTIDE SEQUENCE [LARGE SCALE GENOMIC DNA]</scope>
    <source>
        <strain evidence="8 9">Pla110</strain>
    </source>
</reference>
<dbReference type="InterPro" id="IPR001926">
    <property type="entry name" value="TrpB-like_PALP"/>
</dbReference>
<dbReference type="EC" id="4.2.3.1" evidence="5"/>
<dbReference type="EMBL" id="CP036281">
    <property type="protein sequence ID" value="QDU81131.1"/>
    <property type="molecule type" value="Genomic_DNA"/>
</dbReference>
<name>A0A518CPI4_9PLAN</name>
<sequence>MNLQLTRFVSATSYPALSQTGFVLCSRSRFLFGVSPITTTSTDVAYQAPISPDTTTTYGVDQVLTSCPESNTLLDICYDWDRVPVPSSLKEFEKRWSNRHTPIDYSGVWRFRELFPFAPEEKIVTIGEGQTKLQQANVAAKFAGINAGNLYLQYEGLNPSGSFKDNGMTAASTHANMVGAKVTACASTGNTSASLAIYASVTGLFRCVVFIGSGKIAYGKLSQALDYGAATIQIEGDFDDALLRVREVCEQENIYLCNSVNPFRLEGQKSIMYRVLESLQWEIPDWIVVPGGNLGNSSAFGKAFMELKQLGLIDRIPRLAVINAQGANTLYQLYEEGGLRWNDGRPDVVKSDTFYTDMDEQNRRASTLASAIEINRPVNLMKCLRALDVCDGVVREVNDEQILDAKATVGAGGLGCEPASGASLAGAKLLREEGVIAPSDRVVCILTGHQLKDPTATVGYHTFNAKDKENALVKRGITQAQFTNRPTPVPNDLEEILKVVRGL</sequence>
<dbReference type="SUPFAM" id="SSF53686">
    <property type="entry name" value="Tryptophan synthase beta subunit-like PLP-dependent enzymes"/>
    <property type="match status" value="1"/>
</dbReference>